<dbReference type="AlphaFoldDB" id="A0A8J7KX41"/>
<keyword evidence="3" id="KW-0378">Hydrolase</keyword>
<evidence type="ECO:0000313" key="4">
    <source>
        <dbReference type="Proteomes" id="UP000623269"/>
    </source>
</evidence>
<dbReference type="Pfam" id="PF13392">
    <property type="entry name" value="HNH_3"/>
    <property type="match status" value="1"/>
</dbReference>
<dbReference type="EMBL" id="JAEAGR010000010">
    <property type="protein sequence ID" value="MBH1941307.1"/>
    <property type="molecule type" value="Genomic_DNA"/>
</dbReference>
<dbReference type="RefSeq" id="WP_097015252.1">
    <property type="nucleotide sequence ID" value="NZ_JAEAGR010000010.1"/>
</dbReference>
<organism evidence="3 4">
    <name type="scientific">Mobilitalea sibirica</name>
    <dbReference type="NCBI Taxonomy" id="1462919"/>
    <lineage>
        <taxon>Bacteria</taxon>
        <taxon>Bacillati</taxon>
        <taxon>Bacillota</taxon>
        <taxon>Clostridia</taxon>
        <taxon>Lachnospirales</taxon>
        <taxon>Lachnospiraceae</taxon>
        <taxon>Mobilitalea</taxon>
    </lineage>
</organism>
<dbReference type="SUPFAM" id="SSF64496">
    <property type="entry name" value="DNA-binding domain of intron-encoded endonucleases"/>
    <property type="match status" value="1"/>
</dbReference>
<dbReference type="Gene3D" id="1.10.10.10">
    <property type="entry name" value="Winged helix-like DNA-binding domain superfamily/Winged helix DNA-binding domain"/>
    <property type="match status" value="1"/>
</dbReference>
<reference evidence="3" key="1">
    <citation type="submission" date="2020-12" db="EMBL/GenBank/DDBJ databases">
        <title>M. sibirica DSM 26468T genome.</title>
        <authorList>
            <person name="Thieme N."/>
            <person name="Rettenmaier R."/>
            <person name="Zverlov V."/>
            <person name="Liebl W."/>
        </authorList>
    </citation>
    <scope>NUCLEOTIDE SEQUENCE</scope>
    <source>
        <strain evidence="3">DSM 26468</strain>
    </source>
</reference>
<evidence type="ECO:0000259" key="2">
    <source>
        <dbReference type="Pfam" id="PF13392"/>
    </source>
</evidence>
<proteinExistence type="predicted"/>
<keyword evidence="3" id="KW-0540">Nuclease</keyword>
<accession>A0A8J7KX41</accession>
<sequence length="190" mass="21801">MSEEWKPILGFDNEYHVSDKGRVFSLRNNTVLQPKKTKKGYYRVSLSANGIRKDCMIHRLVAEAFIPNPVKKLTVNHINENKQDNCIENLEWATQAEQNIHGTRIARVIENTDYKARNIDYKVVAAKHDYNQINRKQMKPVLQYDKHGIFIARHEGVAAASRSIGVNAGHICCCLKGRRISCGGYQWKYA</sequence>
<dbReference type="InterPro" id="IPR036388">
    <property type="entry name" value="WH-like_DNA-bd_sf"/>
</dbReference>
<keyword evidence="3" id="KW-0255">Endonuclease</keyword>
<dbReference type="InterPro" id="IPR010902">
    <property type="entry name" value="NUMOD4"/>
</dbReference>
<dbReference type="SUPFAM" id="SSF54060">
    <property type="entry name" value="His-Me finger endonucleases"/>
    <property type="match status" value="1"/>
</dbReference>
<dbReference type="InterPro" id="IPR003615">
    <property type="entry name" value="HNH_nuc"/>
</dbReference>
<feature type="domain" description="HNH nuclease" evidence="2">
    <location>
        <begin position="56"/>
        <end position="99"/>
    </location>
</feature>
<evidence type="ECO:0000259" key="1">
    <source>
        <dbReference type="Pfam" id="PF07463"/>
    </source>
</evidence>
<comment type="caution">
    <text evidence="3">The sequence shown here is derived from an EMBL/GenBank/DDBJ whole genome shotgun (WGS) entry which is preliminary data.</text>
</comment>
<dbReference type="Pfam" id="PF07463">
    <property type="entry name" value="NUMOD4"/>
    <property type="match status" value="1"/>
</dbReference>
<dbReference type="GO" id="GO:0016788">
    <property type="term" value="F:hydrolase activity, acting on ester bonds"/>
    <property type="evidence" value="ECO:0007669"/>
    <property type="project" value="InterPro"/>
</dbReference>
<protein>
    <submittedName>
        <fullName evidence="3">HNH endonuclease</fullName>
    </submittedName>
</protein>
<evidence type="ECO:0000313" key="3">
    <source>
        <dbReference type="EMBL" id="MBH1941307.1"/>
    </source>
</evidence>
<gene>
    <name evidence="3" type="ORF">I5677_10415</name>
</gene>
<dbReference type="Proteomes" id="UP000623269">
    <property type="component" value="Unassembled WGS sequence"/>
</dbReference>
<dbReference type="Gene3D" id="3.90.75.20">
    <property type="match status" value="1"/>
</dbReference>
<name>A0A8J7KX41_9FIRM</name>
<dbReference type="InterPro" id="IPR044925">
    <property type="entry name" value="His-Me_finger_sf"/>
</dbReference>
<dbReference type="SMART" id="SM00497">
    <property type="entry name" value="IENR1"/>
    <property type="match status" value="1"/>
</dbReference>
<keyword evidence="4" id="KW-1185">Reference proteome</keyword>
<dbReference type="InterPro" id="IPR003647">
    <property type="entry name" value="Intron_nuc_1_rpt"/>
</dbReference>
<feature type="domain" description="NUMOD4" evidence="1">
    <location>
        <begin position="3"/>
        <end position="47"/>
    </location>
</feature>
<dbReference type="GO" id="GO:0004519">
    <property type="term" value="F:endonuclease activity"/>
    <property type="evidence" value="ECO:0007669"/>
    <property type="project" value="UniProtKB-KW"/>
</dbReference>